<comment type="similarity">
    <text evidence="2">Belongs to the zinc-containing alcohol dehydrogenase family.</text>
</comment>
<comment type="cofactor">
    <cofactor evidence="1">
        <name>Zn(2+)</name>
        <dbReference type="ChEBI" id="CHEBI:29105"/>
    </cofactor>
</comment>
<dbReference type="InterPro" id="IPR013149">
    <property type="entry name" value="ADH-like_C"/>
</dbReference>
<feature type="domain" description="Enoyl reductase (ER)" evidence="6">
    <location>
        <begin position="6"/>
        <end position="352"/>
    </location>
</feature>
<dbReference type="CDD" id="cd08240">
    <property type="entry name" value="6_hydroxyhexanoate_dh_like"/>
    <property type="match status" value="1"/>
</dbReference>
<keyword evidence="4" id="KW-0862">Zinc</keyword>
<dbReference type="Gene3D" id="3.90.180.10">
    <property type="entry name" value="Medium-chain alcohol dehydrogenases, catalytic domain"/>
    <property type="match status" value="1"/>
</dbReference>
<dbReference type="InterPro" id="IPR036291">
    <property type="entry name" value="NAD(P)-bd_dom_sf"/>
</dbReference>
<evidence type="ECO:0000256" key="3">
    <source>
        <dbReference type="ARBA" id="ARBA00022723"/>
    </source>
</evidence>
<keyword evidence="5" id="KW-0560">Oxidoreductase</keyword>
<dbReference type="SUPFAM" id="SSF51735">
    <property type="entry name" value="NAD(P)-binding Rossmann-fold domains"/>
    <property type="match status" value="1"/>
</dbReference>
<accession>A0ABR0K275</accession>
<dbReference type="Pfam" id="PF00107">
    <property type="entry name" value="ADH_zinc_N"/>
    <property type="match status" value="1"/>
</dbReference>
<dbReference type="Proteomes" id="UP001345013">
    <property type="component" value="Unassembled WGS sequence"/>
</dbReference>
<keyword evidence="3" id="KW-0479">Metal-binding</keyword>
<evidence type="ECO:0000313" key="8">
    <source>
        <dbReference type="Proteomes" id="UP001345013"/>
    </source>
</evidence>
<sequence length="355" mass="37618">MGETMDLWATVEYGKPLEKIQQPIPEPKGKEVLVKVTHCGVCHSDVHFWEGYFDMGGGKKLQMADRGAKLPFAHGHEILGNIVKAGPDAGEQPAGARRMVYPWLGCGECRRCAREEDNMCANQRSLGAVQNGGFAEYVLVPEPKYLVDPGDLDPAVACTFSCSGITTLNAVTKLMPMDPEEPVVLIGAGGLGLAAISVLKSYGHKNIISVDLGDDKLEAAKKAGATAVVNSSGANPAKDIMAAAEGPVLAVIDFVNISKTAAMVQTILAKGAKWVQVGIMGGSVDISLAGTVMKATTILGNLTGNLENLRELTRIAKEGKLPPLPVSTMPWDEVNKAMDMLREGKATGRLVLVKE</sequence>
<dbReference type="SMART" id="SM00829">
    <property type="entry name" value="PKS_ER"/>
    <property type="match status" value="1"/>
</dbReference>
<dbReference type="PANTHER" id="PTHR42940:SF8">
    <property type="entry name" value="VACUOLAR PROTEIN SORTING-ASSOCIATED PROTEIN 11"/>
    <property type="match status" value="1"/>
</dbReference>
<gene>
    <name evidence="7" type="ORF">LTR24_007637</name>
</gene>
<keyword evidence="8" id="KW-1185">Reference proteome</keyword>
<evidence type="ECO:0000313" key="7">
    <source>
        <dbReference type="EMBL" id="KAK5084006.1"/>
    </source>
</evidence>
<proteinExistence type="inferred from homology"/>
<name>A0ABR0K275_9EURO</name>
<dbReference type="InterPro" id="IPR020843">
    <property type="entry name" value="ER"/>
</dbReference>
<evidence type="ECO:0000256" key="4">
    <source>
        <dbReference type="ARBA" id="ARBA00022833"/>
    </source>
</evidence>
<evidence type="ECO:0000256" key="1">
    <source>
        <dbReference type="ARBA" id="ARBA00001947"/>
    </source>
</evidence>
<reference evidence="7 8" key="1">
    <citation type="submission" date="2023-08" db="EMBL/GenBank/DDBJ databases">
        <title>Black Yeasts Isolated from many extreme environments.</title>
        <authorList>
            <person name="Coleine C."/>
            <person name="Stajich J.E."/>
            <person name="Selbmann L."/>
        </authorList>
    </citation>
    <scope>NUCLEOTIDE SEQUENCE [LARGE SCALE GENOMIC DNA]</scope>
    <source>
        <strain evidence="7 8">CCFEE 5885</strain>
    </source>
</reference>
<dbReference type="SUPFAM" id="SSF50129">
    <property type="entry name" value="GroES-like"/>
    <property type="match status" value="1"/>
</dbReference>
<dbReference type="Gene3D" id="3.40.50.720">
    <property type="entry name" value="NAD(P)-binding Rossmann-like Domain"/>
    <property type="match status" value="1"/>
</dbReference>
<dbReference type="EMBL" id="JAVRRG010000118">
    <property type="protein sequence ID" value="KAK5084006.1"/>
    <property type="molecule type" value="Genomic_DNA"/>
</dbReference>
<dbReference type="InterPro" id="IPR011032">
    <property type="entry name" value="GroES-like_sf"/>
</dbReference>
<organism evidence="7 8">
    <name type="scientific">Lithohypha guttulata</name>
    <dbReference type="NCBI Taxonomy" id="1690604"/>
    <lineage>
        <taxon>Eukaryota</taxon>
        <taxon>Fungi</taxon>
        <taxon>Dikarya</taxon>
        <taxon>Ascomycota</taxon>
        <taxon>Pezizomycotina</taxon>
        <taxon>Eurotiomycetes</taxon>
        <taxon>Chaetothyriomycetidae</taxon>
        <taxon>Chaetothyriales</taxon>
        <taxon>Trichomeriaceae</taxon>
        <taxon>Lithohypha</taxon>
    </lineage>
</organism>
<protein>
    <recommendedName>
        <fullName evidence="6">Enoyl reductase (ER) domain-containing protein</fullName>
    </recommendedName>
</protein>
<dbReference type="Pfam" id="PF08240">
    <property type="entry name" value="ADH_N"/>
    <property type="match status" value="1"/>
</dbReference>
<evidence type="ECO:0000259" key="6">
    <source>
        <dbReference type="SMART" id="SM00829"/>
    </source>
</evidence>
<dbReference type="InterPro" id="IPR013154">
    <property type="entry name" value="ADH-like_N"/>
</dbReference>
<evidence type="ECO:0000256" key="5">
    <source>
        <dbReference type="ARBA" id="ARBA00023002"/>
    </source>
</evidence>
<dbReference type="PANTHER" id="PTHR42940">
    <property type="entry name" value="ALCOHOL DEHYDROGENASE 1-RELATED"/>
    <property type="match status" value="1"/>
</dbReference>
<evidence type="ECO:0000256" key="2">
    <source>
        <dbReference type="ARBA" id="ARBA00008072"/>
    </source>
</evidence>
<comment type="caution">
    <text evidence="7">The sequence shown here is derived from an EMBL/GenBank/DDBJ whole genome shotgun (WGS) entry which is preliminary data.</text>
</comment>